<feature type="domain" description="PAS" evidence="8">
    <location>
        <begin position="284"/>
        <end position="330"/>
    </location>
</feature>
<evidence type="ECO:0000256" key="3">
    <source>
        <dbReference type="ARBA" id="ARBA00022553"/>
    </source>
</evidence>
<sequence>MHASIGAATVAYVTAAQSEIELDLEATTVSLPAEPEDVGRQLSAEVSCVLVAADIPPEQALATVRAIRRDNPSLPVIAFAGDRDNPFTDRLFQAGVSDVLQSTAEQTPTTLLRRRIEAATQEGAFETERRSLLERYETLLDTAGDAIYQVDLDGYIVEANEASADLLGYDREEITGTHISEFLDEESLRRGQELGRQQLAGEIDDVTTVDLTFDPREGDPIPCRARISAIRENDSVVGWVGVSRDVREQRRREAELERTRELLANAERLGDVGVWELGPDDDRLFWSEGARRIRGASDDLNPTRENVLEFYHPEDRDRISELVQHCEETGEEFSTEARIITSDGEQRWVHLQAEGIETGGDAYNVRGYIQDITERIEREQALQAERDLIEQILEISPIGIVSVDTDGRIVRANEQASEIFGTPERSLEGAFYTSEDLRVFTPDGTELEPGEYPITRILEDGEEVLDERLVVERPDGERRTIALDGVPLREDGEIRQAILTVDDVTEDVERETRLTEQRNELAQLDHINRIIRGVDQALLGAESREEIVQAVCDHLSSSNRYRFAIAVDLVDGRLEPEAWAGPAEEYIETISPTDPGSVETWPATKAIEDQTVHAMQNIADPVEFAEADWQDAALDAGVRSVVAIPIVYEDQSYGAITVYAPFENSFTERELDVLGELGDTVGYAIAAVKRREREEILTSLYETTQDLLAAETEQEVTDAVVDAASEVLEPPGIGIFLFDDDRNVLAPASTTEELMSYYGEATEFGPGRPDAVTWHAYATGETQFYHDIRESDHIAYPETDARSTLLIPLGEHGVFVVSSPERGVFSEEKRRLIGLLATTTEAALDRVAGRADIRERDRELAARAERVDRLEHSLGLLRGTVDLLGQTSTRAELERRTCEQIAAAEEYVFAWIGSVPPDEEAVDPSTWAGDTDGYLDNVSLEFGSNEPAVRAAQTDDPVVVSDATDQLQTREWARQAVDRGVQSVAAVPLVHGETTYGVLAVYASEPDAFDEPVRSVLTQLARTVAYGINAIETSQGVLAEQLTELELSIETPGTFLNAVARVAGQPVTYREITPEPGGSARVLFALDDPPVEEILALESEFVTVDLLTHIERGGEQLFRATLSGQTVAAVLLDCGAIPRRVVAEATETRAVLRLSREIDVRVFLDRVRQQYPDTELLSRKDVERTQAEETAMAAAIEEKLTDRQREVLVTAYESGFFESPRETTGEQLAELLDLSQPTVTHHLREAQRRLYATMLDDE</sequence>
<keyword evidence="4" id="KW-0808">Transferase</keyword>
<feature type="domain" description="PAC" evidence="9">
    <location>
        <begin position="465"/>
        <end position="516"/>
    </location>
</feature>
<reference evidence="11 12" key="1">
    <citation type="submission" date="2019-12" db="EMBL/GenBank/DDBJ databases">
        <title>Isolation and characterization of three novel carbon monoxide-oxidizing members of Halobacteria from salione crusts and soils.</title>
        <authorList>
            <person name="Myers M.R."/>
            <person name="King G.M."/>
        </authorList>
    </citation>
    <scope>NUCLEOTIDE SEQUENCE [LARGE SCALE GENOMIC DNA]</scope>
    <source>
        <strain evidence="11 12">WSH3</strain>
    </source>
</reference>
<keyword evidence="7" id="KW-0804">Transcription</keyword>
<dbReference type="GO" id="GO:0003700">
    <property type="term" value="F:DNA-binding transcription factor activity"/>
    <property type="evidence" value="ECO:0007669"/>
    <property type="project" value="InterPro"/>
</dbReference>
<dbReference type="Pfam" id="PF04967">
    <property type="entry name" value="HTH_10"/>
    <property type="match status" value="1"/>
</dbReference>
<dbReference type="GO" id="GO:0004673">
    <property type="term" value="F:protein histidine kinase activity"/>
    <property type="evidence" value="ECO:0007669"/>
    <property type="project" value="UniProtKB-EC"/>
</dbReference>
<dbReference type="Gene3D" id="2.10.70.100">
    <property type="match status" value="1"/>
</dbReference>
<dbReference type="Pfam" id="PF08448">
    <property type="entry name" value="PAS_4"/>
    <property type="match status" value="1"/>
</dbReference>
<dbReference type="PROSITE" id="PS50112">
    <property type="entry name" value="PAS"/>
    <property type="match status" value="3"/>
</dbReference>
<evidence type="ECO:0000256" key="5">
    <source>
        <dbReference type="ARBA" id="ARBA00022777"/>
    </source>
</evidence>
<dbReference type="SUPFAM" id="SSF55785">
    <property type="entry name" value="PYP-like sensor domain (PAS domain)"/>
    <property type="match status" value="3"/>
</dbReference>
<dbReference type="InterPro" id="IPR000014">
    <property type="entry name" value="PAS"/>
</dbReference>
<keyword evidence="5" id="KW-0418">Kinase</keyword>
<dbReference type="Pfam" id="PF00989">
    <property type="entry name" value="PAS"/>
    <property type="match status" value="1"/>
</dbReference>
<accession>A0A6B0SXT1</accession>
<evidence type="ECO:0000256" key="6">
    <source>
        <dbReference type="ARBA" id="ARBA00023015"/>
    </source>
</evidence>
<dbReference type="InterPro" id="IPR036388">
    <property type="entry name" value="WH-like_DNA-bd_sf"/>
</dbReference>
<evidence type="ECO:0000259" key="10">
    <source>
        <dbReference type="PROSITE" id="PS50987"/>
    </source>
</evidence>
<proteinExistence type="predicted"/>
<dbReference type="EMBL" id="WUUT01000001">
    <property type="protein sequence ID" value="MXR50344.1"/>
    <property type="molecule type" value="Genomic_DNA"/>
</dbReference>
<feature type="domain" description="PAC" evidence="9">
    <location>
        <begin position="207"/>
        <end position="258"/>
    </location>
</feature>
<dbReference type="EC" id="2.7.13.3" evidence="2"/>
<dbReference type="InterPro" id="IPR031803">
    <property type="entry name" value="BAT_GAF/HTH-assoc"/>
</dbReference>
<dbReference type="PANTHER" id="PTHR43304">
    <property type="entry name" value="PHYTOCHROME-LIKE PROTEIN CPH1"/>
    <property type="match status" value="1"/>
</dbReference>
<dbReference type="Pfam" id="PF08447">
    <property type="entry name" value="PAS_3"/>
    <property type="match status" value="1"/>
</dbReference>
<dbReference type="InterPro" id="IPR013656">
    <property type="entry name" value="PAS_4"/>
</dbReference>
<evidence type="ECO:0000313" key="12">
    <source>
        <dbReference type="Proteomes" id="UP000466535"/>
    </source>
</evidence>
<dbReference type="InterPro" id="IPR007050">
    <property type="entry name" value="HTH_bacterioopsin"/>
</dbReference>
<dbReference type="Gene3D" id="3.30.450.40">
    <property type="match status" value="3"/>
</dbReference>
<dbReference type="PROSITE" id="PS50987">
    <property type="entry name" value="HTH_ARSR_2"/>
    <property type="match status" value="1"/>
</dbReference>
<dbReference type="Proteomes" id="UP000466535">
    <property type="component" value="Unassembled WGS sequence"/>
</dbReference>
<dbReference type="InterPro" id="IPR013324">
    <property type="entry name" value="RNA_pol_sigma_r3/r4-like"/>
</dbReference>
<dbReference type="InterPro" id="IPR001845">
    <property type="entry name" value="HTH_ArsR_DNA-bd_dom"/>
</dbReference>
<dbReference type="NCBIfam" id="TIGR00229">
    <property type="entry name" value="sensory_box"/>
    <property type="match status" value="3"/>
</dbReference>
<evidence type="ECO:0000256" key="1">
    <source>
        <dbReference type="ARBA" id="ARBA00000085"/>
    </source>
</evidence>
<dbReference type="InterPro" id="IPR001610">
    <property type="entry name" value="PAC"/>
</dbReference>
<organism evidence="11 12">
    <name type="scientific">Halovenus carboxidivorans</name>
    <dbReference type="NCBI Taxonomy" id="2692199"/>
    <lineage>
        <taxon>Archaea</taxon>
        <taxon>Methanobacteriati</taxon>
        <taxon>Methanobacteriota</taxon>
        <taxon>Stenosarchaea group</taxon>
        <taxon>Halobacteria</taxon>
        <taxon>Halobacteriales</taxon>
        <taxon>Haloarculaceae</taxon>
        <taxon>Halovenus</taxon>
    </lineage>
</organism>
<dbReference type="InterPro" id="IPR035965">
    <property type="entry name" value="PAS-like_dom_sf"/>
</dbReference>
<evidence type="ECO:0000256" key="7">
    <source>
        <dbReference type="ARBA" id="ARBA00023163"/>
    </source>
</evidence>
<dbReference type="Pfam" id="PF15915">
    <property type="entry name" value="BAT"/>
    <property type="match status" value="1"/>
</dbReference>
<name>A0A6B0SXT1_9EURY</name>
<dbReference type="SMART" id="SM00086">
    <property type="entry name" value="PAC"/>
    <property type="match status" value="3"/>
</dbReference>
<evidence type="ECO:0000313" key="11">
    <source>
        <dbReference type="EMBL" id="MXR50344.1"/>
    </source>
</evidence>
<dbReference type="InterPro" id="IPR000700">
    <property type="entry name" value="PAS-assoc_C"/>
</dbReference>
<dbReference type="InterPro" id="IPR013655">
    <property type="entry name" value="PAS_fold_3"/>
</dbReference>
<gene>
    <name evidence="11" type="ORF">GRX03_01800</name>
</gene>
<dbReference type="AlphaFoldDB" id="A0A6B0SXT1"/>
<keyword evidence="12" id="KW-1185">Reference proteome</keyword>
<evidence type="ECO:0000259" key="9">
    <source>
        <dbReference type="PROSITE" id="PS50113"/>
    </source>
</evidence>
<dbReference type="Pfam" id="PF13185">
    <property type="entry name" value="GAF_2"/>
    <property type="match status" value="3"/>
</dbReference>
<comment type="catalytic activity">
    <reaction evidence="1">
        <text>ATP + protein L-histidine = ADP + protein N-phospho-L-histidine.</text>
        <dbReference type="EC" id="2.7.13.3"/>
    </reaction>
</comment>
<dbReference type="SUPFAM" id="SSF88659">
    <property type="entry name" value="Sigma3 and sigma4 domains of RNA polymerase sigma factors"/>
    <property type="match status" value="1"/>
</dbReference>
<comment type="caution">
    <text evidence="11">The sequence shown here is derived from an EMBL/GenBank/DDBJ whole genome shotgun (WGS) entry which is preliminary data.</text>
</comment>
<dbReference type="Gene3D" id="3.30.450.20">
    <property type="entry name" value="PAS domain"/>
    <property type="match status" value="3"/>
</dbReference>
<dbReference type="InterPro" id="IPR003018">
    <property type="entry name" value="GAF"/>
</dbReference>
<dbReference type="PROSITE" id="PS50113">
    <property type="entry name" value="PAC"/>
    <property type="match status" value="3"/>
</dbReference>
<protein>
    <recommendedName>
        <fullName evidence="2">histidine kinase</fullName>
        <ecNumber evidence="2">2.7.13.3</ecNumber>
    </recommendedName>
</protein>
<keyword evidence="3" id="KW-0597">Phosphoprotein</keyword>
<dbReference type="InterPro" id="IPR013767">
    <property type="entry name" value="PAS_fold"/>
</dbReference>
<feature type="domain" description="PAS" evidence="8">
    <location>
        <begin position="132"/>
        <end position="202"/>
    </location>
</feature>
<keyword evidence="6" id="KW-0805">Transcription regulation</keyword>
<dbReference type="Gene3D" id="1.10.10.10">
    <property type="entry name" value="Winged helix-like DNA-binding domain superfamily/Winged helix DNA-binding domain"/>
    <property type="match status" value="1"/>
</dbReference>
<evidence type="ECO:0000256" key="4">
    <source>
        <dbReference type="ARBA" id="ARBA00022679"/>
    </source>
</evidence>
<evidence type="ECO:0000256" key="2">
    <source>
        <dbReference type="ARBA" id="ARBA00012438"/>
    </source>
</evidence>
<dbReference type="InterPro" id="IPR029016">
    <property type="entry name" value="GAF-like_dom_sf"/>
</dbReference>
<dbReference type="SUPFAM" id="SSF55781">
    <property type="entry name" value="GAF domain-like"/>
    <property type="match status" value="3"/>
</dbReference>
<feature type="domain" description="PAS" evidence="8">
    <location>
        <begin position="385"/>
        <end position="429"/>
    </location>
</feature>
<evidence type="ECO:0000259" key="8">
    <source>
        <dbReference type="PROSITE" id="PS50112"/>
    </source>
</evidence>
<dbReference type="SMART" id="SM00091">
    <property type="entry name" value="PAS"/>
    <property type="match status" value="3"/>
</dbReference>
<dbReference type="RefSeq" id="WP_159762482.1">
    <property type="nucleotide sequence ID" value="NZ_WUUT01000001.1"/>
</dbReference>
<dbReference type="CDD" id="cd00130">
    <property type="entry name" value="PAS"/>
    <property type="match status" value="3"/>
</dbReference>
<feature type="domain" description="HTH arsR-type" evidence="10">
    <location>
        <begin position="1185"/>
        <end position="1258"/>
    </location>
</feature>
<dbReference type="InterPro" id="IPR052162">
    <property type="entry name" value="Sensor_kinase/Photoreceptor"/>
</dbReference>
<feature type="domain" description="PAC" evidence="9">
    <location>
        <begin position="333"/>
        <end position="384"/>
    </location>
</feature>
<dbReference type="SMART" id="SM00065">
    <property type="entry name" value="GAF"/>
    <property type="match status" value="3"/>
</dbReference>
<dbReference type="Gene3D" id="3.40.50.2300">
    <property type="match status" value="1"/>
</dbReference>
<dbReference type="OrthoDB" id="342253at2157"/>
<dbReference type="PANTHER" id="PTHR43304:SF1">
    <property type="entry name" value="PAC DOMAIN-CONTAINING PROTEIN"/>
    <property type="match status" value="1"/>
</dbReference>